<dbReference type="GO" id="GO:0008237">
    <property type="term" value="F:metallopeptidase activity"/>
    <property type="evidence" value="ECO:0007669"/>
    <property type="project" value="UniProtKB-KW"/>
</dbReference>
<feature type="domain" description="Peptidase M61 catalytic" evidence="1">
    <location>
        <begin position="287"/>
        <end position="403"/>
    </location>
</feature>
<dbReference type="InterPro" id="IPR040756">
    <property type="entry name" value="Peptidase_M61_N"/>
</dbReference>
<evidence type="ECO:0000313" key="3">
    <source>
        <dbReference type="EMBL" id="MBB6577069.1"/>
    </source>
</evidence>
<evidence type="ECO:0000259" key="2">
    <source>
        <dbReference type="Pfam" id="PF17899"/>
    </source>
</evidence>
<dbReference type="Pfam" id="PF05299">
    <property type="entry name" value="Peptidase_M61"/>
    <property type="match status" value="1"/>
</dbReference>
<proteinExistence type="predicted"/>
<dbReference type="InterPro" id="IPR027268">
    <property type="entry name" value="Peptidase_M4/M1_CTD_sf"/>
</dbReference>
<dbReference type="Gene3D" id="2.30.42.10">
    <property type="match status" value="1"/>
</dbReference>
<dbReference type="SUPFAM" id="SSF50156">
    <property type="entry name" value="PDZ domain-like"/>
    <property type="match status" value="1"/>
</dbReference>
<protein>
    <submittedName>
        <fullName evidence="3">Metalloprotease with PDZ domain</fullName>
    </submittedName>
</protein>
<keyword evidence="3" id="KW-0645">Protease</keyword>
<dbReference type="InterPro" id="IPR007963">
    <property type="entry name" value="Peptidase_M61_catalytic"/>
</dbReference>
<evidence type="ECO:0000259" key="1">
    <source>
        <dbReference type="Pfam" id="PF05299"/>
    </source>
</evidence>
<dbReference type="PIRSF" id="PIRSF016493">
    <property type="entry name" value="Glycyl_aminpptds"/>
    <property type="match status" value="1"/>
</dbReference>
<comment type="caution">
    <text evidence="3">The sequence shown here is derived from an EMBL/GenBank/DDBJ whole genome shotgun (WGS) entry which is preliminary data.</text>
</comment>
<dbReference type="EMBL" id="JACHKZ010000005">
    <property type="protein sequence ID" value="MBB6577069.1"/>
    <property type="molecule type" value="Genomic_DNA"/>
</dbReference>
<dbReference type="Gene3D" id="1.10.390.10">
    <property type="entry name" value="Neutral Protease Domain 2"/>
    <property type="match status" value="1"/>
</dbReference>
<dbReference type="InterPro" id="IPR036034">
    <property type="entry name" value="PDZ_sf"/>
</dbReference>
<evidence type="ECO:0000313" key="4">
    <source>
        <dbReference type="Proteomes" id="UP000562492"/>
    </source>
</evidence>
<dbReference type="SUPFAM" id="SSF55486">
    <property type="entry name" value="Metalloproteases ('zincins'), catalytic domain"/>
    <property type="match status" value="1"/>
</dbReference>
<dbReference type="RefSeq" id="WP_184706169.1">
    <property type="nucleotide sequence ID" value="NZ_JACHKZ010000005.1"/>
</dbReference>
<organism evidence="3 4">
    <name type="scientific">Comamonas odontotermitis</name>
    <dbReference type="NCBI Taxonomy" id="379895"/>
    <lineage>
        <taxon>Bacteria</taxon>
        <taxon>Pseudomonadati</taxon>
        <taxon>Pseudomonadota</taxon>
        <taxon>Betaproteobacteria</taxon>
        <taxon>Burkholderiales</taxon>
        <taxon>Comamonadaceae</taxon>
        <taxon>Comamonas</taxon>
    </lineage>
</organism>
<gene>
    <name evidence="3" type="ORF">HNP33_001120</name>
</gene>
<dbReference type="Pfam" id="PF17899">
    <property type="entry name" value="Peptidase_M61_N"/>
    <property type="match status" value="1"/>
</dbReference>
<sequence>MKKSIPVAAANAIQYTITPVDLNAHLYEVVVNIPDPQPQQTVSLPVWIPGSYLVREFSKNLQDMTASQGGQMVDAVQQNKNTWKIDASAGVPLTLSYQICAYDSSVRTAWLDASRGFFNGTSVFVRVHGAEQRLQVLHIEAPASQPRWQVATGLTAIKTHKNGFGRYHAASYDELADCPVEMGAFWSAEFTAHGVPHRFVVAGAAASFDGERLIADTKKICETEIRLWHPKGKPPFERYVFMLNVMDDNYGGLEHRNSTALICGRRDLPRKGQGADANKAGSGYTTLLGLISHEYFHTWNVKRLRPIELASYDYERENYTELLWFFEGFTSYYDDLILRRAGLLDNAEYLKLLNKTINQVLQTPGRHVQSVAEASYDAWVKYYRQDENTPNATVSYYTKGSLVALCLDLSLRREGSTTLDHVMRALYKQCKGGPMREQDLLDVLHTLTGHSWTADITAWVHGRLDLPVAALLQAHGVQCKGDTPQIAQQLGLRVSEGAAGIGVKVVLRGGPAEAAGMMAGDEWLGIEPVQATAQAAGWRLTKLDDLLLYAGEASEVLALVARDKRLLRLPLQLPAATAPQVSKAAAKATEKGRKSATKTATAADTVTLSVADEKSVSRWLDGR</sequence>
<feature type="domain" description="Peptidase M61 N-terminal" evidence="2">
    <location>
        <begin position="14"/>
        <end position="184"/>
    </location>
</feature>
<dbReference type="Gene3D" id="2.60.40.3650">
    <property type="match status" value="1"/>
</dbReference>
<keyword evidence="4" id="KW-1185">Reference proteome</keyword>
<reference evidence="3 4" key="1">
    <citation type="submission" date="2020-08" db="EMBL/GenBank/DDBJ databases">
        <title>Functional genomics of gut bacteria from endangered species of beetles.</title>
        <authorList>
            <person name="Carlos-Shanley C."/>
        </authorList>
    </citation>
    <scope>NUCLEOTIDE SEQUENCE [LARGE SCALE GENOMIC DNA]</scope>
    <source>
        <strain evidence="3 4">S00124</strain>
    </source>
</reference>
<dbReference type="InterPro" id="IPR024191">
    <property type="entry name" value="Peptidase_M61"/>
</dbReference>
<keyword evidence="3" id="KW-0482">Metalloprotease</keyword>
<accession>A0ABR6RD37</accession>
<dbReference type="Proteomes" id="UP000562492">
    <property type="component" value="Unassembled WGS sequence"/>
</dbReference>
<keyword evidence="3" id="KW-0378">Hydrolase</keyword>
<name>A0ABR6RD37_9BURK</name>